<dbReference type="Proteomes" id="UP000276437">
    <property type="component" value="Chromosome"/>
</dbReference>
<dbReference type="GO" id="GO:0016887">
    <property type="term" value="F:ATP hydrolysis activity"/>
    <property type="evidence" value="ECO:0007669"/>
    <property type="project" value="InterPro"/>
</dbReference>
<dbReference type="GO" id="GO:0015807">
    <property type="term" value="P:L-amino acid transport"/>
    <property type="evidence" value="ECO:0007669"/>
    <property type="project" value="TreeGrafter"/>
</dbReference>
<dbReference type="AlphaFoldDB" id="A0A348AJM2"/>
<evidence type="ECO:0000259" key="6">
    <source>
        <dbReference type="PROSITE" id="PS50893"/>
    </source>
</evidence>
<dbReference type="CDD" id="cd03224">
    <property type="entry name" value="ABC_TM1139_LivF_branched"/>
    <property type="match status" value="1"/>
</dbReference>
<dbReference type="InterPro" id="IPR003439">
    <property type="entry name" value="ABC_transporter-like_ATP-bd"/>
</dbReference>
<dbReference type="InterPro" id="IPR003593">
    <property type="entry name" value="AAA+_ATPase"/>
</dbReference>
<accession>A0A348AJM2</accession>
<organism evidence="7 8">
    <name type="scientific">Methylomusa anaerophila</name>
    <dbReference type="NCBI Taxonomy" id="1930071"/>
    <lineage>
        <taxon>Bacteria</taxon>
        <taxon>Bacillati</taxon>
        <taxon>Bacillota</taxon>
        <taxon>Negativicutes</taxon>
        <taxon>Selenomonadales</taxon>
        <taxon>Sporomusaceae</taxon>
        <taxon>Methylomusa</taxon>
    </lineage>
</organism>
<keyword evidence="4 7" id="KW-0067">ATP-binding</keyword>
<dbReference type="InterPro" id="IPR017871">
    <property type="entry name" value="ABC_transporter-like_CS"/>
</dbReference>
<dbReference type="Pfam" id="PF00005">
    <property type="entry name" value="ABC_tran"/>
    <property type="match status" value="1"/>
</dbReference>
<evidence type="ECO:0000256" key="1">
    <source>
        <dbReference type="ARBA" id="ARBA00005417"/>
    </source>
</evidence>
<dbReference type="PANTHER" id="PTHR43820">
    <property type="entry name" value="HIGH-AFFINITY BRANCHED-CHAIN AMINO ACID TRANSPORT ATP-BINDING PROTEIN LIVF"/>
    <property type="match status" value="1"/>
</dbReference>
<dbReference type="PROSITE" id="PS00211">
    <property type="entry name" value="ABC_TRANSPORTER_1"/>
    <property type="match status" value="1"/>
</dbReference>
<sequence length="238" mass="25419">MEIILSVNNLEVVYGGIKALQGISFVVNRGEIVTLIGANGAGKSSTLRAISGVVPAGAGSIIFKQKEITNLPSHLIARGGLSHVPEGRGVFTKLSVEENLIAGSYLRQDKPQIAKDMNNVYEMFPQLGERKKQLGGSLSGGEQQMLAIGRAIMSGAEMLLLDEPSMGLAPLIVQEIFGIIKRINSTGKTVLLVEQNANQALKVANRAYILETGRIIMAGNAVEMIDNPEIKRAYLGGH</sequence>
<comment type="similarity">
    <text evidence="1">Belongs to the ABC transporter superfamily.</text>
</comment>
<reference evidence="7 8" key="1">
    <citation type="journal article" date="2018" name="Int. J. Syst. Evol. Microbiol.">
        <title>Methylomusa anaerophila gen. nov., sp. nov., an anaerobic methanol-utilizing bacterium isolated from a microbial fuel cell.</title>
        <authorList>
            <person name="Amano N."/>
            <person name="Yamamuro A."/>
            <person name="Miyahara M."/>
            <person name="Kouzuma A."/>
            <person name="Abe T."/>
            <person name="Watanabe K."/>
        </authorList>
    </citation>
    <scope>NUCLEOTIDE SEQUENCE [LARGE SCALE GENOMIC DNA]</scope>
    <source>
        <strain evidence="7 8">MMFC1</strain>
    </source>
</reference>
<dbReference type="Gene3D" id="3.40.50.300">
    <property type="entry name" value="P-loop containing nucleotide triphosphate hydrolases"/>
    <property type="match status" value="1"/>
</dbReference>
<evidence type="ECO:0000256" key="3">
    <source>
        <dbReference type="ARBA" id="ARBA00022741"/>
    </source>
</evidence>
<keyword evidence="2" id="KW-0813">Transport</keyword>
<evidence type="ECO:0000313" key="8">
    <source>
        <dbReference type="Proteomes" id="UP000276437"/>
    </source>
</evidence>
<proteinExistence type="inferred from homology"/>
<dbReference type="PROSITE" id="PS50893">
    <property type="entry name" value="ABC_TRANSPORTER_2"/>
    <property type="match status" value="1"/>
</dbReference>
<dbReference type="SUPFAM" id="SSF52540">
    <property type="entry name" value="P-loop containing nucleoside triphosphate hydrolases"/>
    <property type="match status" value="1"/>
</dbReference>
<evidence type="ECO:0000256" key="4">
    <source>
        <dbReference type="ARBA" id="ARBA00022840"/>
    </source>
</evidence>
<gene>
    <name evidence="7" type="primary">livF_2</name>
    <name evidence="7" type="ORF">MAMMFC1_01941</name>
</gene>
<dbReference type="KEGG" id="mana:MAMMFC1_01941"/>
<keyword evidence="5" id="KW-0029">Amino-acid transport</keyword>
<name>A0A348AJM2_9FIRM</name>
<dbReference type="GO" id="GO:0015658">
    <property type="term" value="F:branched-chain amino acid transmembrane transporter activity"/>
    <property type="evidence" value="ECO:0007669"/>
    <property type="project" value="InterPro"/>
</dbReference>
<dbReference type="InterPro" id="IPR052156">
    <property type="entry name" value="BCAA_Transport_ATP-bd_LivF"/>
</dbReference>
<dbReference type="InterPro" id="IPR027417">
    <property type="entry name" value="P-loop_NTPase"/>
</dbReference>
<dbReference type="EMBL" id="AP018449">
    <property type="protein sequence ID" value="BBB91270.1"/>
    <property type="molecule type" value="Genomic_DNA"/>
</dbReference>
<feature type="domain" description="ABC transporter" evidence="6">
    <location>
        <begin position="5"/>
        <end position="237"/>
    </location>
</feature>
<evidence type="ECO:0000256" key="2">
    <source>
        <dbReference type="ARBA" id="ARBA00022448"/>
    </source>
</evidence>
<evidence type="ECO:0000313" key="7">
    <source>
        <dbReference type="EMBL" id="BBB91270.1"/>
    </source>
</evidence>
<dbReference type="PIRSF" id="PIRSF039137">
    <property type="entry name" value="ABC_branched_ATPase"/>
    <property type="match status" value="1"/>
</dbReference>
<dbReference type="PANTHER" id="PTHR43820:SF4">
    <property type="entry name" value="HIGH-AFFINITY BRANCHED-CHAIN AMINO ACID TRANSPORT ATP-BINDING PROTEIN LIVF"/>
    <property type="match status" value="1"/>
</dbReference>
<keyword evidence="8" id="KW-1185">Reference proteome</keyword>
<keyword evidence="3" id="KW-0547">Nucleotide-binding</keyword>
<dbReference type="SMART" id="SM00382">
    <property type="entry name" value="AAA"/>
    <property type="match status" value="1"/>
</dbReference>
<dbReference type="InterPro" id="IPR030660">
    <property type="entry name" value="ABC_branched_ATPase_LivF/BraG"/>
</dbReference>
<dbReference type="GO" id="GO:0005524">
    <property type="term" value="F:ATP binding"/>
    <property type="evidence" value="ECO:0007669"/>
    <property type="project" value="UniProtKB-KW"/>
</dbReference>
<protein>
    <submittedName>
        <fullName evidence="7">High-affinity branched-chain amino acid transport ATP-binding protein LivF</fullName>
    </submittedName>
</protein>
<evidence type="ECO:0000256" key="5">
    <source>
        <dbReference type="ARBA" id="ARBA00022970"/>
    </source>
</evidence>